<protein>
    <submittedName>
        <fullName evidence="1">Uncharacterized protein</fullName>
    </submittedName>
</protein>
<dbReference type="Proteomes" id="UP000233551">
    <property type="component" value="Unassembled WGS sequence"/>
</dbReference>
<dbReference type="AlphaFoldDB" id="A0A2I0IL94"/>
<evidence type="ECO:0000313" key="2">
    <source>
        <dbReference type="Proteomes" id="UP000233551"/>
    </source>
</evidence>
<comment type="caution">
    <text evidence="1">The sequence shown here is derived from an EMBL/GenBank/DDBJ whole genome shotgun (WGS) entry which is preliminary data.</text>
</comment>
<keyword evidence="2" id="KW-1185">Reference proteome</keyword>
<accession>A0A2I0IL94</accession>
<organism evidence="1 2">
    <name type="scientific">Punica granatum</name>
    <name type="common">Pomegranate</name>
    <dbReference type="NCBI Taxonomy" id="22663"/>
    <lineage>
        <taxon>Eukaryota</taxon>
        <taxon>Viridiplantae</taxon>
        <taxon>Streptophyta</taxon>
        <taxon>Embryophyta</taxon>
        <taxon>Tracheophyta</taxon>
        <taxon>Spermatophyta</taxon>
        <taxon>Magnoliopsida</taxon>
        <taxon>eudicotyledons</taxon>
        <taxon>Gunneridae</taxon>
        <taxon>Pentapetalae</taxon>
        <taxon>rosids</taxon>
        <taxon>malvids</taxon>
        <taxon>Myrtales</taxon>
        <taxon>Lythraceae</taxon>
        <taxon>Punica</taxon>
    </lineage>
</organism>
<evidence type="ECO:0000313" key="1">
    <source>
        <dbReference type="EMBL" id="PKI44767.1"/>
    </source>
</evidence>
<proteinExistence type="predicted"/>
<gene>
    <name evidence="1" type="ORF">CRG98_034715</name>
</gene>
<reference evidence="1 2" key="1">
    <citation type="submission" date="2017-11" db="EMBL/GenBank/DDBJ databases">
        <title>De-novo sequencing of pomegranate (Punica granatum L.) genome.</title>
        <authorList>
            <person name="Akparov Z."/>
            <person name="Amiraslanov A."/>
            <person name="Hajiyeva S."/>
            <person name="Abbasov M."/>
            <person name="Kaur K."/>
            <person name="Hamwieh A."/>
            <person name="Solovyev V."/>
            <person name="Salamov A."/>
            <person name="Braich B."/>
            <person name="Kosarev P."/>
            <person name="Mahmoud A."/>
            <person name="Hajiyev E."/>
            <person name="Babayeva S."/>
            <person name="Izzatullayeva V."/>
            <person name="Mammadov A."/>
            <person name="Mammadov A."/>
            <person name="Sharifova S."/>
            <person name="Ojaghi J."/>
            <person name="Eynullazada K."/>
            <person name="Bayramov B."/>
            <person name="Abdulazimova A."/>
            <person name="Shahmuradov I."/>
        </authorList>
    </citation>
    <scope>NUCLEOTIDE SEQUENCE [LARGE SCALE GENOMIC DNA]</scope>
    <source>
        <strain evidence="2">cv. AG2017</strain>
        <tissue evidence="1">Leaf</tissue>
    </source>
</reference>
<name>A0A2I0IL94_PUNGR</name>
<dbReference type="EMBL" id="PGOL01002823">
    <property type="protein sequence ID" value="PKI44767.1"/>
    <property type="molecule type" value="Genomic_DNA"/>
</dbReference>
<sequence length="79" mass="8249">MGLGLGLGQGPFPIKTRGPVGPPLPLNLCTSRVVSTLLEQYLVGKRTCDVVGPASSDGSHEPASRSLKSLQDVSFVVCR</sequence>